<keyword evidence="2" id="KW-1185">Reference proteome</keyword>
<dbReference type="EMBL" id="LXQA010439398">
    <property type="protein sequence ID" value="MCI51917.1"/>
    <property type="molecule type" value="Genomic_DNA"/>
</dbReference>
<reference evidence="1 2" key="1">
    <citation type="journal article" date="2018" name="Front. Plant Sci.">
        <title>Red Clover (Trifolium pratense) and Zigzag Clover (T. medium) - A Picture of Genomic Similarities and Differences.</title>
        <authorList>
            <person name="Dluhosova J."/>
            <person name="Istvanek J."/>
            <person name="Nedelnik J."/>
            <person name="Repkova J."/>
        </authorList>
    </citation>
    <scope>NUCLEOTIDE SEQUENCE [LARGE SCALE GENOMIC DNA]</scope>
    <source>
        <strain evidence="2">cv. 10/8</strain>
        <tissue evidence="1">Leaf</tissue>
    </source>
</reference>
<evidence type="ECO:0000313" key="1">
    <source>
        <dbReference type="EMBL" id="MCI51917.1"/>
    </source>
</evidence>
<sequence length="60" mass="6609">ITCLLQTREHPTVVDFEDHLLEAALDGETHNMVERTGFCSSKAIEARQLPSGRMVDLGGL</sequence>
<dbReference type="Proteomes" id="UP000265520">
    <property type="component" value="Unassembled WGS sequence"/>
</dbReference>
<dbReference type="AlphaFoldDB" id="A0A392SU19"/>
<organism evidence="1 2">
    <name type="scientific">Trifolium medium</name>
    <dbReference type="NCBI Taxonomy" id="97028"/>
    <lineage>
        <taxon>Eukaryota</taxon>
        <taxon>Viridiplantae</taxon>
        <taxon>Streptophyta</taxon>
        <taxon>Embryophyta</taxon>
        <taxon>Tracheophyta</taxon>
        <taxon>Spermatophyta</taxon>
        <taxon>Magnoliopsida</taxon>
        <taxon>eudicotyledons</taxon>
        <taxon>Gunneridae</taxon>
        <taxon>Pentapetalae</taxon>
        <taxon>rosids</taxon>
        <taxon>fabids</taxon>
        <taxon>Fabales</taxon>
        <taxon>Fabaceae</taxon>
        <taxon>Papilionoideae</taxon>
        <taxon>50 kb inversion clade</taxon>
        <taxon>NPAAA clade</taxon>
        <taxon>Hologalegina</taxon>
        <taxon>IRL clade</taxon>
        <taxon>Trifolieae</taxon>
        <taxon>Trifolium</taxon>
    </lineage>
</organism>
<comment type="caution">
    <text evidence="1">The sequence shown here is derived from an EMBL/GenBank/DDBJ whole genome shotgun (WGS) entry which is preliminary data.</text>
</comment>
<protein>
    <submittedName>
        <fullName evidence="1">Uncharacterized protein</fullName>
    </submittedName>
</protein>
<name>A0A392SU19_9FABA</name>
<feature type="non-terminal residue" evidence="1">
    <location>
        <position position="1"/>
    </location>
</feature>
<accession>A0A392SU19</accession>
<evidence type="ECO:0000313" key="2">
    <source>
        <dbReference type="Proteomes" id="UP000265520"/>
    </source>
</evidence>
<proteinExistence type="predicted"/>